<comment type="similarity">
    <text evidence="1">Belongs to the RecJ family.</text>
</comment>
<keyword evidence="10" id="KW-1185">Reference proteome</keyword>
<evidence type="ECO:0000256" key="5">
    <source>
        <dbReference type="ARBA" id="ARBA00022839"/>
    </source>
</evidence>
<dbReference type="InterPro" id="IPR038763">
    <property type="entry name" value="DHH_sf"/>
</dbReference>
<keyword evidence="5 9" id="KW-0269">Exonuclease</keyword>
<reference evidence="9 10" key="1">
    <citation type="submission" date="2020-08" db="EMBL/GenBank/DDBJ databases">
        <title>Genomic Encyclopedia of Type Strains, Phase IV (KMG-IV): sequencing the most valuable type-strain genomes for metagenomic binning, comparative biology and taxonomic classification.</title>
        <authorList>
            <person name="Goeker M."/>
        </authorList>
    </citation>
    <scope>NUCLEOTIDE SEQUENCE [LARGE SCALE GENOMIC DNA]</scope>
    <source>
        <strain evidence="9 10">DSM 102850</strain>
    </source>
</reference>
<dbReference type="AlphaFoldDB" id="A0A840I6F2"/>
<dbReference type="Proteomes" id="UP000563524">
    <property type="component" value="Unassembled WGS sequence"/>
</dbReference>
<comment type="caution">
    <text evidence="9">The sequence shown here is derived from an EMBL/GenBank/DDBJ whole genome shotgun (WGS) entry which is preliminary data.</text>
</comment>
<evidence type="ECO:0000256" key="3">
    <source>
        <dbReference type="ARBA" id="ARBA00022722"/>
    </source>
</evidence>
<proteinExistence type="inferred from homology"/>
<dbReference type="SUPFAM" id="SSF64182">
    <property type="entry name" value="DHH phosphoesterases"/>
    <property type="match status" value="1"/>
</dbReference>
<evidence type="ECO:0000313" key="9">
    <source>
        <dbReference type="EMBL" id="MBB4660022.1"/>
    </source>
</evidence>
<evidence type="ECO:0000259" key="7">
    <source>
        <dbReference type="Pfam" id="PF02272"/>
    </source>
</evidence>
<dbReference type="EMBL" id="JACHOB010000006">
    <property type="protein sequence ID" value="MBB4660022.1"/>
    <property type="molecule type" value="Genomic_DNA"/>
</dbReference>
<accession>A0A840I6F2</accession>
<dbReference type="PANTHER" id="PTHR30255:SF2">
    <property type="entry name" value="SINGLE-STRANDED-DNA-SPECIFIC EXONUCLEASE RECJ"/>
    <property type="match status" value="1"/>
</dbReference>
<dbReference type="InterPro" id="IPR051673">
    <property type="entry name" value="SSDNA_exonuclease_RecJ"/>
</dbReference>
<dbReference type="RefSeq" id="WP_183819213.1">
    <property type="nucleotide sequence ID" value="NZ_JACHOB010000006.1"/>
</dbReference>
<dbReference type="GO" id="GO:0008409">
    <property type="term" value="F:5'-3' exonuclease activity"/>
    <property type="evidence" value="ECO:0007669"/>
    <property type="project" value="InterPro"/>
</dbReference>
<gene>
    <name evidence="9" type="ORF">GGQ59_002566</name>
</gene>
<evidence type="ECO:0000256" key="4">
    <source>
        <dbReference type="ARBA" id="ARBA00022801"/>
    </source>
</evidence>
<evidence type="ECO:0000313" key="10">
    <source>
        <dbReference type="Proteomes" id="UP000563524"/>
    </source>
</evidence>
<dbReference type="InterPro" id="IPR001667">
    <property type="entry name" value="DDH_dom"/>
</dbReference>
<feature type="domain" description="RecJ OB" evidence="8">
    <location>
        <begin position="486"/>
        <end position="596"/>
    </location>
</feature>
<name>A0A840I6F2_9PROT</name>
<keyword evidence="4 9" id="KW-0378">Hydrolase</keyword>
<organism evidence="9 10">
    <name type="scientific">Parvularcula dongshanensis</name>
    <dbReference type="NCBI Taxonomy" id="1173995"/>
    <lineage>
        <taxon>Bacteria</taxon>
        <taxon>Pseudomonadati</taxon>
        <taxon>Pseudomonadota</taxon>
        <taxon>Alphaproteobacteria</taxon>
        <taxon>Parvularculales</taxon>
        <taxon>Parvularculaceae</taxon>
        <taxon>Parvularcula</taxon>
    </lineage>
</organism>
<dbReference type="Pfam" id="PF02272">
    <property type="entry name" value="DHHA1"/>
    <property type="match status" value="1"/>
</dbReference>
<evidence type="ECO:0000259" key="6">
    <source>
        <dbReference type="Pfam" id="PF01368"/>
    </source>
</evidence>
<dbReference type="InterPro" id="IPR004610">
    <property type="entry name" value="RecJ"/>
</dbReference>
<dbReference type="NCBIfam" id="TIGR00644">
    <property type="entry name" value="recJ"/>
    <property type="match status" value="1"/>
</dbReference>
<keyword evidence="3" id="KW-0540">Nuclease</keyword>
<dbReference type="GO" id="GO:0006281">
    <property type="term" value="P:DNA repair"/>
    <property type="evidence" value="ECO:0007669"/>
    <property type="project" value="InterPro"/>
</dbReference>
<dbReference type="Gene3D" id="3.10.310.30">
    <property type="match status" value="1"/>
</dbReference>
<dbReference type="InterPro" id="IPR003156">
    <property type="entry name" value="DHHA1_dom"/>
</dbReference>
<evidence type="ECO:0000256" key="1">
    <source>
        <dbReference type="ARBA" id="ARBA00005915"/>
    </source>
</evidence>
<dbReference type="Pfam" id="PF17768">
    <property type="entry name" value="RecJ_OB"/>
    <property type="match status" value="1"/>
</dbReference>
<evidence type="ECO:0000259" key="8">
    <source>
        <dbReference type="Pfam" id="PF17768"/>
    </source>
</evidence>
<dbReference type="GO" id="GO:0006310">
    <property type="term" value="P:DNA recombination"/>
    <property type="evidence" value="ECO:0007669"/>
    <property type="project" value="InterPro"/>
</dbReference>
<sequence>MLDALSETTAPDPFGVPRSVTGRAWVRREFSARDAEAIAQRFGVHPVLAEVMSGRGVGLDSAEAFLRPSLKANLPDPNVLKDMDAAVTRLADAVASGETIGVFGDYDVDGTTSCALFSRYMRELGVPHVVHLPDRLTEGYGPNLPAFRDLGAKGARLIVTLDCGAHADSVLGEARDEGFDVVVIDHHVPCVPLPPALAQVNPNRPDDSSGLGGLSAAGVVFMVLVGLNRELRRRGRFIAAPEPKLLQWLDLVALSLVCDVMPLTGLTRTLVAQGLRVMGPLDDAAGGNIGARALARIAGAKGPPVASHFGFQIGPRINAAGRIGHARTAYELLTTDDPAKAEALARQLQSLNGARQGVEREVLDEARRQAAKKPEHAPIVVAGEGWHPGVIGIVAGRLKERFHRPAVVIATEGGEGKGSARSVPGVDLGAAVSAAAEAGVIEGGGGHPMAAGLSLRAEQVEPFEAWLAAHVADDLRRATAERSLVLDGTLSVGSVTRTFCEALSPAGPYGQGNPEPRFALKDIRLKDVRVVGERHLAFTMSDRMGRTARAIAFGTLGEPLGTLIQGAQDGTPVHLAGRIKPDDWRGGDAAQLHVEDGAFA</sequence>
<dbReference type="GO" id="GO:0003676">
    <property type="term" value="F:nucleic acid binding"/>
    <property type="evidence" value="ECO:0007669"/>
    <property type="project" value="InterPro"/>
</dbReference>
<evidence type="ECO:0000256" key="2">
    <source>
        <dbReference type="ARBA" id="ARBA00019841"/>
    </source>
</evidence>
<dbReference type="InterPro" id="IPR041122">
    <property type="entry name" value="RecJ_OB"/>
</dbReference>
<dbReference type="PANTHER" id="PTHR30255">
    <property type="entry name" value="SINGLE-STRANDED-DNA-SPECIFIC EXONUCLEASE RECJ"/>
    <property type="match status" value="1"/>
</dbReference>
<dbReference type="Pfam" id="PF01368">
    <property type="entry name" value="DHH"/>
    <property type="match status" value="1"/>
</dbReference>
<dbReference type="Gene3D" id="3.90.1640.30">
    <property type="match status" value="1"/>
</dbReference>
<feature type="domain" description="DDH" evidence="6">
    <location>
        <begin position="100"/>
        <end position="232"/>
    </location>
</feature>
<protein>
    <recommendedName>
        <fullName evidence="2">Single-stranded-DNA-specific exonuclease RecJ</fullName>
    </recommendedName>
</protein>
<feature type="domain" description="DHHA1" evidence="7">
    <location>
        <begin position="379"/>
        <end position="463"/>
    </location>
</feature>